<feature type="transmembrane region" description="Helical" evidence="7">
    <location>
        <begin position="84"/>
        <end position="106"/>
    </location>
</feature>
<reference evidence="10" key="1">
    <citation type="journal article" date="2014" name="Int. J. Syst. Evol. Microbiol.">
        <title>Complete genome sequence of Corynebacterium casei LMG S-19264T (=DSM 44701T), isolated from a smear-ripened cheese.</title>
        <authorList>
            <consortium name="US DOE Joint Genome Institute (JGI-PGF)"/>
            <person name="Walter F."/>
            <person name="Albersmeier A."/>
            <person name="Kalinowski J."/>
            <person name="Ruckert C."/>
        </authorList>
    </citation>
    <scope>NUCLEOTIDE SEQUENCE</scope>
    <source>
        <strain evidence="10">CGMCC 1.15478</strain>
    </source>
</reference>
<dbReference type="InterPro" id="IPR001054">
    <property type="entry name" value="A/G_cyclase"/>
</dbReference>
<dbReference type="PROSITE" id="PS50885">
    <property type="entry name" value="HAMP"/>
    <property type="match status" value="1"/>
</dbReference>
<dbReference type="InterPro" id="IPR050697">
    <property type="entry name" value="Adenylyl/Guanylyl_Cyclase_3/4"/>
</dbReference>
<evidence type="ECO:0000259" key="8">
    <source>
        <dbReference type="PROSITE" id="PS50125"/>
    </source>
</evidence>
<reference evidence="10" key="2">
    <citation type="submission" date="2020-09" db="EMBL/GenBank/DDBJ databases">
        <authorList>
            <person name="Sun Q."/>
            <person name="Zhou Y."/>
        </authorList>
    </citation>
    <scope>NUCLEOTIDE SEQUENCE</scope>
    <source>
        <strain evidence="10">CGMCC 1.15478</strain>
    </source>
</reference>
<name>A0A916U0N0_9ACTN</name>
<evidence type="ECO:0000313" key="11">
    <source>
        <dbReference type="Proteomes" id="UP000641514"/>
    </source>
</evidence>
<feature type="transmembrane region" description="Helical" evidence="7">
    <location>
        <begin position="247"/>
        <end position="271"/>
    </location>
</feature>
<dbReference type="InterPro" id="IPR003660">
    <property type="entry name" value="HAMP_dom"/>
</dbReference>
<evidence type="ECO:0000256" key="1">
    <source>
        <dbReference type="ARBA" id="ARBA00004651"/>
    </source>
</evidence>
<dbReference type="Pfam" id="PF00211">
    <property type="entry name" value="Guanylate_cyc"/>
    <property type="match status" value="1"/>
</dbReference>
<dbReference type="CDD" id="cd06225">
    <property type="entry name" value="HAMP"/>
    <property type="match status" value="1"/>
</dbReference>
<evidence type="ECO:0000256" key="4">
    <source>
        <dbReference type="ARBA" id="ARBA00022692"/>
    </source>
</evidence>
<dbReference type="InterPro" id="IPR029787">
    <property type="entry name" value="Nucleotide_cyclase"/>
</dbReference>
<evidence type="ECO:0000256" key="5">
    <source>
        <dbReference type="ARBA" id="ARBA00022989"/>
    </source>
</evidence>
<evidence type="ECO:0008006" key="12">
    <source>
        <dbReference type="Google" id="ProtNLM"/>
    </source>
</evidence>
<evidence type="ECO:0000259" key="9">
    <source>
        <dbReference type="PROSITE" id="PS50885"/>
    </source>
</evidence>
<feature type="transmembrane region" description="Helical" evidence="7">
    <location>
        <begin position="46"/>
        <end position="72"/>
    </location>
</feature>
<dbReference type="CDD" id="cd07302">
    <property type="entry name" value="CHD"/>
    <property type="match status" value="1"/>
</dbReference>
<dbReference type="GO" id="GO:0004016">
    <property type="term" value="F:adenylate cyclase activity"/>
    <property type="evidence" value="ECO:0007669"/>
    <property type="project" value="UniProtKB-ARBA"/>
</dbReference>
<dbReference type="SUPFAM" id="SSF158472">
    <property type="entry name" value="HAMP domain-like"/>
    <property type="match status" value="1"/>
</dbReference>
<dbReference type="GO" id="GO:0005886">
    <property type="term" value="C:plasma membrane"/>
    <property type="evidence" value="ECO:0007669"/>
    <property type="project" value="UniProtKB-SubCell"/>
</dbReference>
<dbReference type="AlphaFoldDB" id="A0A916U0N0"/>
<comment type="caution">
    <text evidence="10">The sequence shown here is derived from an EMBL/GenBank/DDBJ whole genome shotgun (WGS) entry which is preliminary data.</text>
</comment>
<proteinExistence type="inferred from homology"/>
<dbReference type="Proteomes" id="UP000641514">
    <property type="component" value="Unassembled WGS sequence"/>
</dbReference>
<protein>
    <recommendedName>
        <fullName evidence="12">Adenylate/guanylate cyclase domain-containing protein</fullName>
    </recommendedName>
</protein>
<feature type="domain" description="Guanylate cyclase" evidence="8">
    <location>
        <begin position="358"/>
        <end position="482"/>
    </location>
</feature>
<keyword evidence="3" id="KW-1003">Cell membrane</keyword>
<accession>A0A916U0N0</accession>
<keyword evidence="11" id="KW-1185">Reference proteome</keyword>
<dbReference type="PROSITE" id="PS50125">
    <property type="entry name" value="GUANYLATE_CYCLASE_2"/>
    <property type="match status" value="1"/>
</dbReference>
<evidence type="ECO:0000256" key="6">
    <source>
        <dbReference type="ARBA" id="ARBA00023136"/>
    </source>
</evidence>
<dbReference type="PANTHER" id="PTHR43081:SF17">
    <property type="entry name" value="BLL5647 PROTEIN"/>
    <property type="match status" value="1"/>
</dbReference>
<feature type="transmembrane region" description="Helical" evidence="7">
    <location>
        <begin position="218"/>
        <end position="241"/>
    </location>
</feature>
<dbReference type="Gene3D" id="3.30.70.1230">
    <property type="entry name" value="Nucleotide cyclase"/>
    <property type="match status" value="1"/>
</dbReference>
<dbReference type="Gene3D" id="6.10.340.10">
    <property type="match status" value="1"/>
</dbReference>
<dbReference type="GO" id="GO:0035556">
    <property type="term" value="P:intracellular signal transduction"/>
    <property type="evidence" value="ECO:0007669"/>
    <property type="project" value="InterPro"/>
</dbReference>
<dbReference type="SUPFAM" id="SSF55073">
    <property type="entry name" value="Nucleotide cyclase"/>
    <property type="match status" value="1"/>
</dbReference>
<keyword evidence="4 7" id="KW-0812">Transmembrane</keyword>
<evidence type="ECO:0000313" key="10">
    <source>
        <dbReference type="EMBL" id="GGC51716.1"/>
    </source>
</evidence>
<dbReference type="PANTHER" id="PTHR43081">
    <property type="entry name" value="ADENYLATE CYCLASE, TERMINAL-DIFFERENTIATION SPECIFIC-RELATED"/>
    <property type="match status" value="1"/>
</dbReference>
<dbReference type="GO" id="GO:0006171">
    <property type="term" value="P:cAMP biosynthetic process"/>
    <property type="evidence" value="ECO:0007669"/>
    <property type="project" value="TreeGrafter"/>
</dbReference>
<dbReference type="SMART" id="SM00044">
    <property type="entry name" value="CYCc"/>
    <property type="match status" value="1"/>
</dbReference>
<evidence type="ECO:0000256" key="2">
    <source>
        <dbReference type="ARBA" id="ARBA00005381"/>
    </source>
</evidence>
<sequence>MCIRSAPFSPTLDRMPLATMRDAPLGSPLLGQENEGSVVRRIRIQVLLTALIVGANVIGIAIVLVLVGYVIPGPDVLDGLDGEFFLANAILVPIYIAVALVVGIIWGTTKSLRLLKWTRDGSTPSKKEVRAALTVPMRLTVIQFFLWAVALVLFTTVYGIINPEVIAKVAFTIGFAGIVVCAIAYLLSEFALRPVAAQALAYVDKRPRWRAGTAARALVGWSVGTGVPVAGLMIIAIAAVIRDDVATHQLAIAILALGTIVIVFGGFMELLTAFRTAAPLRVVRKAMHKVERGKLDARVVVFDGTELGDLQVGFNRMAEGLREREKMRDLFGRHVGRAVAENAMSNNLGLGGEERTVAVLFVDVIGSTTLATERPPTEVVELLNRFFAVIVEEVDRNGGFINKFEGDAALAVFGAPVELDDPAGAALCAGRTIMRRLKAEVQDCEAGVGIAYGRAVAGNVGAHERFEYTVIGDPVNEGARLSDYSKKVTEHVVASATAVQNANKAEAKHWEVIDSVVLRGRSAETEVAVPR</sequence>
<feature type="transmembrane region" description="Helical" evidence="7">
    <location>
        <begin position="167"/>
        <end position="187"/>
    </location>
</feature>
<feature type="domain" description="HAMP" evidence="9">
    <location>
        <begin position="274"/>
        <end position="326"/>
    </location>
</feature>
<dbReference type="EMBL" id="BMJH01000001">
    <property type="protein sequence ID" value="GGC51716.1"/>
    <property type="molecule type" value="Genomic_DNA"/>
</dbReference>
<comment type="subcellular location">
    <subcellularLocation>
        <location evidence="1">Cell membrane</location>
        <topology evidence="1">Multi-pass membrane protein</topology>
    </subcellularLocation>
</comment>
<gene>
    <name evidence="10" type="ORF">GCM10011410_00020</name>
</gene>
<keyword evidence="5 7" id="KW-1133">Transmembrane helix</keyword>
<organism evidence="10 11">
    <name type="scientific">Hoyosella rhizosphaerae</name>
    <dbReference type="NCBI Taxonomy" id="1755582"/>
    <lineage>
        <taxon>Bacteria</taxon>
        <taxon>Bacillati</taxon>
        <taxon>Actinomycetota</taxon>
        <taxon>Actinomycetes</taxon>
        <taxon>Mycobacteriales</taxon>
        <taxon>Hoyosellaceae</taxon>
        <taxon>Hoyosella</taxon>
    </lineage>
</organism>
<comment type="similarity">
    <text evidence="2">Belongs to the adenylyl cyclase class-3 family.</text>
</comment>
<evidence type="ECO:0000256" key="7">
    <source>
        <dbReference type="SAM" id="Phobius"/>
    </source>
</evidence>
<evidence type="ECO:0000256" key="3">
    <source>
        <dbReference type="ARBA" id="ARBA00022475"/>
    </source>
</evidence>
<keyword evidence="6 7" id="KW-0472">Membrane</keyword>
<dbReference type="SMART" id="SM00304">
    <property type="entry name" value="HAMP"/>
    <property type="match status" value="1"/>
</dbReference>
<dbReference type="Pfam" id="PF00672">
    <property type="entry name" value="HAMP"/>
    <property type="match status" value="1"/>
</dbReference>
<feature type="transmembrane region" description="Helical" evidence="7">
    <location>
        <begin position="139"/>
        <end position="161"/>
    </location>
</feature>